<accession>W1WPN2</accession>
<dbReference type="Proteomes" id="UP000018853">
    <property type="component" value="Unassembled WGS sequence"/>
</dbReference>
<gene>
    <name evidence="1" type="ORF">Q609_ECAC01856G0001</name>
</gene>
<reference evidence="1 2" key="1">
    <citation type="submission" date="2013-12" db="EMBL/GenBank/DDBJ databases">
        <title>A Varibaculum cambriense genome reconstructed from a premature infant gut community with otherwise low bacterial novelty that shifts toward anaerobic metabolism during the third week of life.</title>
        <authorList>
            <person name="Brown C.T."/>
            <person name="Sharon I."/>
            <person name="Thomas B.C."/>
            <person name="Castelle C.J."/>
            <person name="Morowitz M.J."/>
            <person name="Banfield J.F."/>
        </authorList>
    </citation>
    <scope>NUCLEOTIDE SEQUENCE [LARGE SCALE GENOMIC DNA]</scope>
    <source>
        <strain evidence="2">DORA_A_5_14_21</strain>
    </source>
</reference>
<dbReference type="EMBL" id="AZLZ01001856">
    <property type="protein sequence ID" value="ETJ19861.1"/>
    <property type="molecule type" value="Genomic_DNA"/>
</dbReference>
<evidence type="ECO:0000313" key="1">
    <source>
        <dbReference type="EMBL" id="ETJ19861.1"/>
    </source>
</evidence>
<sequence length="23" mass="2558">AVALVLLKIFVNTKRKLTSEEKG</sequence>
<protein>
    <submittedName>
        <fullName evidence="1">Uncharacterized protein</fullName>
    </submittedName>
</protein>
<proteinExistence type="predicted"/>
<feature type="non-terminal residue" evidence="1">
    <location>
        <position position="1"/>
    </location>
</feature>
<comment type="caution">
    <text evidence="1">The sequence shown here is derived from an EMBL/GenBank/DDBJ whole genome shotgun (WGS) entry which is preliminary data.</text>
</comment>
<evidence type="ECO:0000313" key="2">
    <source>
        <dbReference type="Proteomes" id="UP000018853"/>
    </source>
</evidence>
<dbReference type="AlphaFoldDB" id="W1WPN2"/>
<organism evidence="1 2">
    <name type="scientific">Escherichia coli DORA_A_5_14_21</name>
    <dbReference type="NCBI Taxonomy" id="1403943"/>
    <lineage>
        <taxon>Bacteria</taxon>
        <taxon>Pseudomonadati</taxon>
        <taxon>Pseudomonadota</taxon>
        <taxon>Gammaproteobacteria</taxon>
        <taxon>Enterobacterales</taxon>
        <taxon>Enterobacteriaceae</taxon>
        <taxon>Escherichia</taxon>
    </lineage>
</organism>
<name>W1WPN2_ECOLX</name>